<dbReference type="SUPFAM" id="SSF82784">
    <property type="entry name" value="OsmC-like"/>
    <property type="match status" value="1"/>
</dbReference>
<keyword evidence="1" id="KW-0812">Transmembrane</keyword>
<sequence>MSNNLTVTADLINDKVKFSGLSRDNHEVIIDYVHPIGNGEGYTPLELFLISLATCSGMTLTLLLRKMHKDVSELKVIASGERRATYPTYFKSIQLSFELASKDVQPHDIEKALKLSEESLCPIWNMVKNNVDISSEYNIIYR</sequence>
<comment type="caution">
    <text evidence="3">The sequence shown here is derived from an EMBL/GenBank/DDBJ whole genome shotgun (WGS) entry which is preliminary data.</text>
</comment>
<dbReference type="PROSITE" id="PS50031">
    <property type="entry name" value="EH"/>
    <property type="match status" value="1"/>
</dbReference>
<evidence type="ECO:0000313" key="4">
    <source>
        <dbReference type="Proteomes" id="UP000622687"/>
    </source>
</evidence>
<dbReference type="PANTHER" id="PTHR34352">
    <property type="entry name" value="PROTEIN YHFA"/>
    <property type="match status" value="1"/>
</dbReference>
<dbReference type="InterPro" id="IPR000261">
    <property type="entry name" value="EH_dom"/>
</dbReference>
<dbReference type="InterPro" id="IPR036102">
    <property type="entry name" value="OsmC/Ohrsf"/>
</dbReference>
<dbReference type="RefSeq" id="WP_211141242.1">
    <property type="nucleotide sequence ID" value="NZ_JAEEGB010000004.1"/>
</dbReference>
<reference evidence="3" key="1">
    <citation type="submission" date="2020-12" db="EMBL/GenBank/DDBJ databases">
        <title>Clostridium thailandense sp. nov., a novel acetogenic bacterium isolated from peat land soil in Thailand.</title>
        <authorList>
            <person name="Chaikitkaew S."/>
            <person name="Birkeland N.K."/>
        </authorList>
    </citation>
    <scope>NUCLEOTIDE SEQUENCE</scope>
    <source>
        <strain evidence="3">DSM 17425</strain>
    </source>
</reference>
<gene>
    <name evidence="3" type="ORF">I6U51_03715</name>
</gene>
<feature type="domain" description="EH" evidence="2">
    <location>
        <begin position="82"/>
        <end position="142"/>
    </location>
</feature>
<dbReference type="InterPro" id="IPR015946">
    <property type="entry name" value="KH_dom-like_a/b"/>
</dbReference>
<dbReference type="InterPro" id="IPR003718">
    <property type="entry name" value="OsmC/Ohr_fam"/>
</dbReference>
<accession>A0A934M3P7</accession>
<evidence type="ECO:0000259" key="2">
    <source>
        <dbReference type="PROSITE" id="PS50031"/>
    </source>
</evidence>
<evidence type="ECO:0000256" key="1">
    <source>
        <dbReference type="SAM" id="Phobius"/>
    </source>
</evidence>
<keyword evidence="1" id="KW-1133">Transmembrane helix</keyword>
<dbReference type="Pfam" id="PF02566">
    <property type="entry name" value="OsmC"/>
    <property type="match status" value="1"/>
</dbReference>
<dbReference type="PANTHER" id="PTHR34352:SF1">
    <property type="entry name" value="PROTEIN YHFA"/>
    <property type="match status" value="1"/>
</dbReference>
<dbReference type="Proteomes" id="UP000622687">
    <property type="component" value="Unassembled WGS sequence"/>
</dbReference>
<dbReference type="AlphaFoldDB" id="A0A934M3P7"/>
<protein>
    <submittedName>
        <fullName evidence="3">OsmC family protein</fullName>
    </submittedName>
</protein>
<keyword evidence="4" id="KW-1185">Reference proteome</keyword>
<evidence type="ECO:0000313" key="3">
    <source>
        <dbReference type="EMBL" id="MBI6871813.1"/>
    </source>
</evidence>
<organism evidence="3 4">
    <name type="scientific">Clostridium aciditolerans</name>
    <dbReference type="NCBI Taxonomy" id="339861"/>
    <lineage>
        <taxon>Bacteria</taxon>
        <taxon>Bacillati</taxon>
        <taxon>Bacillota</taxon>
        <taxon>Clostridia</taxon>
        <taxon>Eubacteriales</taxon>
        <taxon>Clostridiaceae</taxon>
        <taxon>Clostridium</taxon>
    </lineage>
</organism>
<dbReference type="Gene3D" id="3.30.300.20">
    <property type="match status" value="1"/>
</dbReference>
<feature type="transmembrane region" description="Helical" evidence="1">
    <location>
        <begin position="47"/>
        <end position="64"/>
    </location>
</feature>
<dbReference type="EMBL" id="JAEEGB010000004">
    <property type="protein sequence ID" value="MBI6871813.1"/>
    <property type="molecule type" value="Genomic_DNA"/>
</dbReference>
<keyword evidence="1" id="KW-0472">Membrane</keyword>
<name>A0A934M3P7_9CLOT</name>
<proteinExistence type="predicted"/>